<evidence type="ECO:0000313" key="3">
    <source>
        <dbReference type="Proteomes" id="UP001219525"/>
    </source>
</evidence>
<dbReference type="EMBL" id="JARJCW010000042">
    <property type="protein sequence ID" value="KAJ7205794.1"/>
    <property type="molecule type" value="Genomic_DNA"/>
</dbReference>
<name>A0AAD6Y7L4_9AGAR</name>
<dbReference type="Proteomes" id="UP001219525">
    <property type="component" value="Unassembled WGS sequence"/>
</dbReference>
<evidence type="ECO:0000313" key="2">
    <source>
        <dbReference type="EMBL" id="KAJ7205794.1"/>
    </source>
</evidence>
<gene>
    <name evidence="2" type="ORF">GGX14DRAFT_568687</name>
</gene>
<protein>
    <submittedName>
        <fullName evidence="2">Uncharacterized protein</fullName>
    </submittedName>
</protein>
<comment type="caution">
    <text evidence="2">The sequence shown here is derived from an EMBL/GenBank/DDBJ whole genome shotgun (WGS) entry which is preliminary data.</text>
</comment>
<reference evidence="2" key="1">
    <citation type="submission" date="2023-03" db="EMBL/GenBank/DDBJ databases">
        <title>Massive genome expansion in bonnet fungi (Mycena s.s.) driven by repeated elements and novel gene families across ecological guilds.</title>
        <authorList>
            <consortium name="Lawrence Berkeley National Laboratory"/>
            <person name="Harder C.B."/>
            <person name="Miyauchi S."/>
            <person name="Viragh M."/>
            <person name="Kuo A."/>
            <person name="Thoen E."/>
            <person name="Andreopoulos B."/>
            <person name="Lu D."/>
            <person name="Skrede I."/>
            <person name="Drula E."/>
            <person name="Henrissat B."/>
            <person name="Morin E."/>
            <person name="Kohler A."/>
            <person name="Barry K."/>
            <person name="LaButti K."/>
            <person name="Morin E."/>
            <person name="Salamov A."/>
            <person name="Lipzen A."/>
            <person name="Mereny Z."/>
            <person name="Hegedus B."/>
            <person name="Baldrian P."/>
            <person name="Stursova M."/>
            <person name="Weitz H."/>
            <person name="Taylor A."/>
            <person name="Grigoriev I.V."/>
            <person name="Nagy L.G."/>
            <person name="Martin F."/>
            <person name="Kauserud H."/>
        </authorList>
    </citation>
    <scope>NUCLEOTIDE SEQUENCE</scope>
    <source>
        <strain evidence="2">9144</strain>
    </source>
</reference>
<feature type="region of interest" description="Disordered" evidence="1">
    <location>
        <begin position="88"/>
        <end position="150"/>
    </location>
</feature>
<organism evidence="2 3">
    <name type="scientific">Mycena pura</name>
    <dbReference type="NCBI Taxonomy" id="153505"/>
    <lineage>
        <taxon>Eukaryota</taxon>
        <taxon>Fungi</taxon>
        <taxon>Dikarya</taxon>
        <taxon>Basidiomycota</taxon>
        <taxon>Agaricomycotina</taxon>
        <taxon>Agaricomycetes</taxon>
        <taxon>Agaricomycetidae</taxon>
        <taxon>Agaricales</taxon>
        <taxon>Marasmiineae</taxon>
        <taxon>Mycenaceae</taxon>
        <taxon>Mycena</taxon>
    </lineage>
</organism>
<feature type="region of interest" description="Disordered" evidence="1">
    <location>
        <begin position="200"/>
        <end position="236"/>
    </location>
</feature>
<proteinExistence type="predicted"/>
<evidence type="ECO:0000256" key="1">
    <source>
        <dbReference type="SAM" id="MobiDB-lite"/>
    </source>
</evidence>
<keyword evidence="3" id="KW-1185">Reference proteome</keyword>
<feature type="compositionally biased region" description="Acidic residues" evidence="1">
    <location>
        <begin position="120"/>
        <end position="130"/>
    </location>
</feature>
<feature type="compositionally biased region" description="Acidic residues" evidence="1">
    <location>
        <begin position="225"/>
        <end position="236"/>
    </location>
</feature>
<sequence>MLELAVKKLGEVNPFETDIMVRAKKMLQKCAYAMISQQELSAQQVASYLLDFEDHFTSHSYRNFYWTAFEAFINRELPSPECYPAKNPCPANEAAEADEPSDPSPGENLRENNSLSMDEHSDDENEEEDSPLLNDLAEPSDMGQGLSTEDDDQEIRVSVDGNGNLVAAGSQLADYQQRGEELDGTCVWDFISRVDKVKKTSDRLKQKRNEEDEADIELDGNFVDEAAEDEHDTLSL</sequence>
<feature type="compositionally biased region" description="Basic and acidic residues" evidence="1">
    <location>
        <begin position="200"/>
        <end position="210"/>
    </location>
</feature>
<dbReference type="AlphaFoldDB" id="A0AAD6Y7L4"/>
<accession>A0AAD6Y7L4</accession>